<feature type="transmembrane region" description="Helical" evidence="7">
    <location>
        <begin position="134"/>
        <end position="152"/>
    </location>
</feature>
<keyword evidence="5 7" id="KW-1133">Transmembrane helix</keyword>
<dbReference type="PROSITE" id="PS00211">
    <property type="entry name" value="ABC_TRANSPORTER_1"/>
    <property type="match status" value="1"/>
</dbReference>
<feature type="domain" description="ABC transporter" evidence="8">
    <location>
        <begin position="332"/>
        <end position="567"/>
    </location>
</feature>
<dbReference type="PROSITE" id="PS50893">
    <property type="entry name" value="ABC_TRANSPORTER_2"/>
    <property type="match status" value="1"/>
</dbReference>
<evidence type="ECO:0000256" key="3">
    <source>
        <dbReference type="ARBA" id="ARBA00022741"/>
    </source>
</evidence>
<dbReference type="SMART" id="SM00382">
    <property type="entry name" value="AAA"/>
    <property type="match status" value="1"/>
</dbReference>
<reference evidence="10 11" key="1">
    <citation type="submission" date="2020-04" db="EMBL/GenBank/DDBJ databases">
        <title>A novel species of genus Lactobacillus that was isolated from fermented food Zha-chili.</title>
        <authorList>
            <person name="Zhang Z."/>
        </authorList>
    </citation>
    <scope>NUCLEOTIDE SEQUENCE [LARGE SCALE GENOMIC DNA]</scope>
    <source>
        <strain evidence="11">HBUAS51383</strain>
    </source>
</reference>
<dbReference type="Proteomes" id="UP000763447">
    <property type="component" value="Unassembled WGS sequence"/>
</dbReference>
<feature type="transmembrane region" description="Helical" evidence="7">
    <location>
        <begin position="53"/>
        <end position="77"/>
    </location>
</feature>
<comment type="subcellular location">
    <subcellularLocation>
        <location evidence="1">Cell membrane</location>
        <topology evidence="1">Multi-pass membrane protein</topology>
    </subcellularLocation>
</comment>
<evidence type="ECO:0000256" key="2">
    <source>
        <dbReference type="ARBA" id="ARBA00022692"/>
    </source>
</evidence>
<dbReference type="Pfam" id="PF00005">
    <property type="entry name" value="ABC_tran"/>
    <property type="match status" value="1"/>
</dbReference>
<evidence type="ECO:0000256" key="6">
    <source>
        <dbReference type="ARBA" id="ARBA00023136"/>
    </source>
</evidence>
<gene>
    <name evidence="10" type="ORF">HC026_04295</name>
</gene>
<dbReference type="InterPro" id="IPR003593">
    <property type="entry name" value="AAA+_ATPase"/>
</dbReference>
<dbReference type="PROSITE" id="PS50929">
    <property type="entry name" value="ABC_TM1F"/>
    <property type="match status" value="1"/>
</dbReference>
<dbReference type="Pfam" id="PF00664">
    <property type="entry name" value="ABC_membrane"/>
    <property type="match status" value="1"/>
</dbReference>
<evidence type="ECO:0000259" key="8">
    <source>
        <dbReference type="PROSITE" id="PS50893"/>
    </source>
</evidence>
<dbReference type="InterPro" id="IPR027417">
    <property type="entry name" value="P-loop_NTPase"/>
</dbReference>
<dbReference type="GO" id="GO:0005524">
    <property type="term" value="F:ATP binding"/>
    <property type="evidence" value="ECO:0007669"/>
    <property type="project" value="UniProtKB-KW"/>
</dbReference>
<dbReference type="Gene3D" id="3.40.50.300">
    <property type="entry name" value="P-loop containing nucleotide triphosphate hydrolases"/>
    <property type="match status" value="1"/>
</dbReference>
<comment type="caution">
    <text evidence="10">The sequence shown here is derived from an EMBL/GenBank/DDBJ whole genome shotgun (WGS) entry which is preliminary data.</text>
</comment>
<evidence type="ECO:0000256" key="5">
    <source>
        <dbReference type="ARBA" id="ARBA00022989"/>
    </source>
</evidence>
<feature type="domain" description="ABC transmembrane type-1" evidence="9">
    <location>
        <begin position="17"/>
        <end position="297"/>
    </location>
</feature>
<evidence type="ECO:0000259" key="9">
    <source>
        <dbReference type="PROSITE" id="PS50929"/>
    </source>
</evidence>
<evidence type="ECO:0000256" key="1">
    <source>
        <dbReference type="ARBA" id="ARBA00004651"/>
    </source>
</evidence>
<dbReference type="EMBL" id="JAAXLJ010000005">
    <property type="protein sequence ID" value="NLR18144.1"/>
    <property type="molecule type" value="Genomic_DNA"/>
</dbReference>
<dbReference type="PANTHER" id="PTHR43394">
    <property type="entry name" value="ATP-DEPENDENT PERMEASE MDL1, MITOCHONDRIAL"/>
    <property type="match status" value="1"/>
</dbReference>
<keyword evidence="4 10" id="KW-0067">ATP-binding</keyword>
<dbReference type="CDD" id="cd18548">
    <property type="entry name" value="ABC_6TM_Tm287_like"/>
    <property type="match status" value="1"/>
</dbReference>
<proteinExistence type="predicted"/>
<organism evidence="10 11">
    <name type="scientific">Secundilactobacillus angelensis</name>
    <dbReference type="NCBI Taxonomy" id="2722706"/>
    <lineage>
        <taxon>Bacteria</taxon>
        <taxon>Bacillati</taxon>
        <taxon>Bacillota</taxon>
        <taxon>Bacilli</taxon>
        <taxon>Lactobacillales</taxon>
        <taxon>Lactobacillaceae</taxon>
        <taxon>Secundilactobacillus</taxon>
    </lineage>
</organism>
<sequence length="578" mass="63885">MLHTLLKSVREYRLQTIISPLIVVSESAIETLIPFLMAAIIDQGIRPGHLSVVIRVGVLLLLMSLLSLTLGASASWFSSQAAAGFAKNLRHDIFSKIQTFSFQNLDHFATSSLVTRLTTDITNIQTAYQMLIRVAVRAPSMLLFSIIMAFLVSRQAGWLFVCVVPVLAIGLFFIVKKSRPLFRQVFRQYDKLNRVVRENLRGIRVVKTYGQQGAEISKFRQSAKEIAQVFAKAQRIVALNMPLMQFVISTTMLILSWLGAKLIVGKALEIGQFVSLFTYSISILYSLNMLAMIFSQLSVSQASAERAVEVLETAPDIVAVANAETEVPDGNIDFEHVSFSYPGTDDDQLSDVNLHINSGAVVGIIGETGTSKTTLVSLIPRLYDAASGVVRVGGKNVRQYALKTLRDQVAMVLQNTILFSGTIRENLKWGNPTATDEQLNHVLEQAQAKSFVDGLPDGLDTQIEQTGQNVSGGQRQRLTIARALLKQPKILILDNATSATDTQTEARIRQAFKRELPNVTKLMITQRVASIIDADQIIIMKRGGIEAVGTHAELMASNQWYRQLYQAQQKQTGGDHHE</sequence>
<name>A0ABX1KYC8_9LACO</name>
<dbReference type="InterPro" id="IPR003439">
    <property type="entry name" value="ABC_transporter-like_ATP-bd"/>
</dbReference>
<evidence type="ECO:0000256" key="7">
    <source>
        <dbReference type="SAM" id="Phobius"/>
    </source>
</evidence>
<dbReference type="PANTHER" id="PTHR43394:SF1">
    <property type="entry name" value="ATP-BINDING CASSETTE SUB-FAMILY B MEMBER 10, MITOCHONDRIAL"/>
    <property type="match status" value="1"/>
</dbReference>
<accession>A0ABX1KYC8</accession>
<feature type="transmembrane region" description="Helical" evidence="7">
    <location>
        <begin position="21"/>
        <end position="41"/>
    </location>
</feature>
<evidence type="ECO:0000313" key="11">
    <source>
        <dbReference type="Proteomes" id="UP000763447"/>
    </source>
</evidence>
<dbReference type="SUPFAM" id="SSF52540">
    <property type="entry name" value="P-loop containing nucleoside triphosphate hydrolases"/>
    <property type="match status" value="1"/>
</dbReference>
<protein>
    <submittedName>
        <fullName evidence="10">ABC transporter ATP-binding protein</fullName>
    </submittedName>
</protein>
<feature type="transmembrane region" description="Helical" evidence="7">
    <location>
        <begin position="270"/>
        <end position="294"/>
    </location>
</feature>
<dbReference type="InterPro" id="IPR017871">
    <property type="entry name" value="ABC_transporter-like_CS"/>
</dbReference>
<dbReference type="InterPro" id="IPR039421">
    <property type="entry name" value="Type_1_exporter"/>
</dbReference>
<keyword evidence="11" id="KW-1185">Reference proteome</keyword>
<keyword evidence="6 7" id="KW-0472">Membrane</keyword>
<dbReference type="InterPro" id="IPR036640">
    <property type="entry name" value="ABC1_TM_sf"/>
</dbReference>
<feature type="transmembrane region" description="Helical" evidence="7">
    <location>
        <begin position="243"/>
        <end position="264"/>
    </location>
</feature>
<evidence type="ECO:0000256" key="4">
    <source>
        <dbReference type="ARBA" id="ARBA00022840"/>
    </source>
</evidence>
<feature type="transmembrane region" description="Helical" evidence="7">
    <location>
        <begin position="158"/>
        <end position="175"/>
    </location>
</feature>
<keyword evidence="3" id="KW-0547">Nucleotide-binding</keyword>
<dbReference type="InterPro" id="IPR011527">
    <property type="entry name" value="ABC1_TM_dom"/>
</dbReference>
<dbReference type="Gene3D" id="1.20.1560.10">
    <property type="entry name" value="ABC transporter type 1, transmembrane domain"/>
    <property type="match status" value="1"/>
</dbReference>
<dbReference type="RefSeq" id="WP_168924756.1">
    <property type="nucleotide sequence ID" value="NZ_JAAXLJ010000005.1"/>
</dbReference>
<evidence type="ECO:0000313" key="10">
    <source>
        <dbReference type="EMBL" id="NLR18144.1"/>
    </source>
</evidence>
<keyword evidence="2 7" id="KW-0812">Transmembrane</keyword>
<dbReference type="SUPFAM" id="SSF90123">
    <property type="entry name" value="ABC transporter transmembrane region"/>
    <property type="match status" value="1"/>
</dbReference>